<dbReference type="GO" id="GO:0000976">
    <property type="term" value="F:transcription cis-regulatory region binding"/>
    <property type="evidence" value="ECO:0007669"/>
    <property type="project" value="TreeGrafter"/>
</dbReference>
<feature type="domain" description="HTH tetR-type" evidence="5">
    <location>
        <begin position="13"/>
        <end position="73"/>
    </location>
</feature>
<dbReference type="Proteomes" id="UP000658320">
    <property type="component" value="Unassembled WGS sequence"/>
</dbReference>
<dbReference type="SUPFAM" id="SSF46689">
    <property type="entry name" value="Homeodomain-like"/>
    <property type="match status" value="1"/>
</dbReference>
<keyword evidence="3" id="KW-0804">Transcription</keyword>
<evidence type="ECO:0000313" key="6">
    <source>
        <dbReference type="EMBL" id="GGR08697.1"/>
    </source>
</evidence>
<gene>
    <name evidence="6" type="ORF">GCM10010251_25420</name>
</gene>
<reference evidence="6" key="2">
    <citation type="submission" date="2020-09" db="EMBL/GenBank/DDBJ databases">
        <authorList>
            <person name="Sun Q."/>
            <person name="Ohkuma M."/>
        </authorList>
    </citation>
    <scope>NUCLEOTIDE SEQUENCE</scope>
    <source>
        <strain evidence="6">JCM 4346</strain>
    </source>
</reference>
<keyword evidence="7" id="KW-1185">Reference proteome</keyword>
<reference evidence="6" key="1">
    <citation type="journal article" date="2014" name="Int. J. Syst. Evol. Microbiol.">
        <title>Complete genome sequence of Corynebacterium casei LMG S-19264T (=DSM 44701T), isolated from a smear-ripened cheese.</title>
        <authorList>
            <consortium name="US DOE Joint Genome Institute (JGI-PGF)"/>
            <person name="Walter F."/>
            <person name="Albersmeier A."/>
            <person name="Kalinowski J."/>
            <person name="Ruckert C."/>
        </authorList>
    </citation>
    <scope>NUCLEOTIDE SEQUENCE</scope>
    <source>
        <strain evidence="6">JCM 4346</strain>
    </source>
</reference>
<dbReference type="EMBL" id="BMSX01000005">
    <property type="protein sequence ID" value="GGR08697.1"/>
    <property type="molecule type" value="Genomic_DNA"/>
</dbReference>
<dbReference type="Gene3D" id="1.10.10.60">
    <property type="entry name" value="Homeodomain-like"/>
    <property type="match status" value="1"/>
</dbReference>
<evidence type="ECO:0000256" key="2">
    <source>
        <dbReference type="ARBA" id="ARBA00023125"/>
    </source>
</evidence>
<dbReference type="InterPro" id="IPR001647">
    <property type="entry name" value="HTH_TetR"/>
</dbReference>
<proteinExistence type="predicted"/>
<dbReference type="InterPro" id="IPR036271">
    <property type="entry name" value="Tet_transcr_reg_TetR-rel_C_sf"/>
</dbReference>
<comment type="caution">
    <text evidence="6">The sequence shown here is derived from an EMBL/GenBank/DDBJ whole genome shotgun (WGS) entry which is preliminary data.</text>
</comment>
<dbReference type="Gene3D" id="1.10.357.10">
    <property type="entry name" value="Tetracycline Repressor, domain 2"/>
    <property type="match status" value="1"/>
</dbReference>
<evidence type="ECO:0000259" key="5">
    <source>
        <dbReference type="PROSITE" id="PS50977"/>
    </source>
</evidence>
<keyword evidence="2 4" id="KW-0238">DNA-binding</keyword>
<dbReference type="PROSITE" id="PS50977">
    <property type="entry name" value="HTH_TETR_2"/>
    <property type="match status" value="1"/>
</dbReference>
<name>A0A918C6X2_9ACTN</name>
<keyword evidence="1" id="KW-0805">Transcription regulation</keyword>
<feature type="DNA-binding region" description="H-T-H motif" evidence="4">
    <location>
        <begin position="36"/>
        <end position="55"/>
    </location>
</feature>
<evidence type="ECO:0000256" key="1">
    <source>
        <dbReference type="ARBA" id="ARBA00023015"/>
    </source>
</evidence>
<evidence type="ECO:0000313" key="7">
    <source>
        <dbReference type="Proteomes" id="UP000658320"/>
    </source>
</evidence>
<evidence type="ECO:0000256" key="4">
    <source>
        <dbReference type="PROSITE-ProRule" id="PRU00335"/>
    </source>
</evidence>
<protein>
    <submittedName>
        <fullName evidence="6">TetR family transcriptional regulator</fullName>
    </submittedName>
</protein>
<dbReference type="PANTHER" id="PTHR30055:SF149">
    <property type="entry name" value="TETR-FAMILY TRANSCRIPTIONAL REGULATOR"/>
    <property type="match status" value="1"/>
</dbReference>
<dbReference type="InterPro" id="IPR050109">
    <property type="entry name" value="HTH-type_TetR-like_transc_reg"/>
</dbReference>
<dbReference type="AlphaFoldDB" id="A0A918C6X2"/>
<dbReference type="Pfam" id="PF16859">
    <property type="entry name" value="TetR_C_11"/>
    <property type="match status" value="1"/>
</dbReference>
<dbReference type="SUPFAM" id="SSF48498">
    <property type="entry name" value="Tetracyclin repressor-like, C-terminal domain"/>
    <property type="match status" value="1"/>
</dbReference>
<organism evidence="6 7">
    <name type="scientific">Streptomyces aurantiogriseus</name>
    <dbReference type="NCBI Taxonomy" id="66870"/>
    <lineage>
        <taxon>Bacteria</taxon>
        <taxon>Bacillati</taxon>
        <taxon>Actinomycetota</taxon>
        <taxon>Actinomycetes</taxon>
        <taxon>Kitasatosporales</taxon>
        <taxon>Streptomycetaceae</taxon>
        <taxon>Streptomyces</taxon>
    </lineage>
</organism>
<dbReference type="GO" id="GO:0003700">
    <property type="term" value="F:DNA-binding transcription factor activity"/>
    <property type="evidence" value="ECO:0007669"/>
    <property type="project" value="TreeGrafter"/>
</dbReference>
<sequence>MPDQPIRRKRMTAERWVELLTTALDVMREVGYEALTMEAVAVRARCSKATLYRIWRGKPQMIVAALYATRRVDTGAIDTGTLRGDLLALCGQLVADVQRDTELLAALAHAVLIDPELASAMRTSLVEPESAALDGFVDRAVQRGELAARPAAAEFLPQLMFVALMARPLTEGAFLDMDYATRYIDLVIMPALLTNCPVVPPSFES</sequence>
<accession>A0A918C6X2</accession>
<dbReference type="RefSeq" id="WP_189935481.1">
    <property type="nucleotide sequence ID" value="NZ_BMSX01000005.1"/>
</dbReference>
<evidence type="ECO:0000256" key="3">
    <source>
        <dbReference type="ARBA" id="ARBA00023163"/>
    </source>
</evidence>
<dbReference type="PANTHER" id="PTHR30055">
    <property type="entry name" value="HTH-TYPE TRANSCRIPTIONAL REGULATOR RUTR"/>
    <property type="match status" value="1"/>
</dbReference>
<dbReference type="InterPro" id="IPR009057">
    <property type="entry name" value="Homeodomain-like_sf"/>
</dbReference>
<dbReference type="InterPro" id="IPR011075">
    <property type="entry name" value="TetR_C"/>
</dbReference>
<dbReference type="Pfam" id="PF00440">
    <property type="entry name" value="TetR_N"/>
    <property type="match status" value="1"/>
</dbReference>